<comment type="caution">
    <text evidence="1">The sequence shown here is derived from an EMBL/GenBank/DDBJ whole genome shotgun (WGS) entry which is preliminary data.</text>
</comment>
<proteinExistence type="predicted"/>
<evidence type="ECO:0000313" key="2">
    <source>
        <dbReference type="Proteomes" id="UP000315783"/>
    </source>
</evidence>
<gene>
    <name evidence="1" type="ORF">IF1G_01413</name>
</gene>
<dbReference type="Proteomes" id="UP000315783">
    <property type="component" value="Unassembled WGS sequence"/>
</dbReference>
<dbReference type="AlphaFoldDB" id="A0A545VBX1"/>
<reference evidence="1 2" key="1">
    <citation type="journal article" date="2019" name="Appl. Microbiol. Biotechnol.">
        <title>Genome sequence of Isaria javanica and comparative genome analysis insights into family S53 peptidase evolution in fungal entomopathogens.</title>
        <authorList>
            <person name="Lin R."/>
            <person name="Zhang X."/>
            <person name="Xin B."/>
            <person name="Zou M."/>
            <person name="Gao Y."/>
            <person name="Qin F."/>
            <person name="Hu Q."/>
            <person name="Xie B."/>
            <person name="Cheng X."/>
        </authorList>
    </citation>
    <scope>NUCLEOTIDE SEQUENCE [LARGE SCALE GENOMIC DNA]</scope>
    <source>
        <strain evidence="1 2">IJ1G</strain>
    </source>
</reference>
<accession>A0A545VBX1</accession>
<sequence>MHETSLSLPSQDSAMQRWEWRLTQPRRTGYDVTPKHNSRIVSMPRWLSRLVCSTRYATHRDLRATFTYTGLPLTFGEGGCRQYDDMSGSDPRRRIMLQRLGLVPGRWTSAVCSPMGPETEHDPKCETKGEVMGFTV</sequence>
<protein>
    <submittedName>
        <fullName evidence="1">Uncharacterized protein</fullName>
    </submittedName>
</protein>
<keyword evidence="2" id="KW-1185">Reference proteome</keyword>
<dbReference type="EMBL" id="SPUK01000002">
    <property type="protein sequence ID" value="TQV99198.1"/>
    <property type="molecule type" value="Genomic_DNA"/>
</dbReference>
<name>A0A545VBX1_9HYPO</name>
<organism evidence="1 2">
    <name type="scientific">Cordyceps javanica</name>
    <dbReference type="NCBI Taxonomy" id="43265"/>
    <lineage>
        <taxon>Eukaryota</taxon>
        <taxon>Fungi</taxon>
        <taxon>Dikarya</taxon>
        <taxon>Ascomycota</taxon>
        <taxon>Pezizomycotina</taxon>
        <taxon>Sordariomycetes</taxon>
        <taxon>Hypocreomycetidae</taxon>
        <taxon>Hypocreales</taxon>
        <taxon>Cordycipitaceae</taxon>
        <taxon>Cordyceps</taxon>
    </lineage>
</organism>
<evidence type="ECO:0000313" key="1">
    <source>
        <dbReference type="EMBL" id="TQV99198.1"/>
    </source>
</evidence>